<dbReference type="EMBL" id="CAKKNS010000008">
    <property type="protein sequence ID" value="CAH0417373.1"/>
    <property type="molecule type" value="Genomic_DNA"/>
</dbReference>
<evidence type="ECO:0000256" key="6">
    <source>
        <dbReference type="ARBA" id="ARBA00023136"/>
    </source>
</evidence>
<keyword evidence="4 7" id="KW-0812">Transmembrane</keyword>
<dbReference type="InterPro" id="IPR043429">
    <property type="entry name" value="ArtM/GltK/GlnP/TcyL/YhdX-like"/>
</dbReference>
<feature type="transmembrane region" description="Helical" evidence="7">
    <location>
        <begin position="326"/>
        <end position="344"/>
    </location>
</feature>
<keyword evidence="2 7" id="KW-0813">Transport</keyword>
<dbReference type="SMART" id="SM00079">
    <property type="entry name" value="PBPe"/>
    <property type="match status" value="1"/>
</dbReference>
<dbReference type="GO" id="GO:0016829">
    <property type="term" value="F:lyase activity"/>
    <property type="evidence" value="ECO:0007669"/>
    <property type="project" value="UniProtKB-KW"/>
</dbReference>
<proteinExistence type="inferred from homology"/>
<dbReference type="Gene3D" id="1.10.3720.10">
    <property type="entry name" value="MetI-like"/>
    <property type="match status" value="1"/>
</dbReference>
<feature type="domain" description="ABC transmembrane type-1" evidence="9">
    <location>
        <begin position="287"/>
        <end position="476"/>
    </location>
</feature>
<dbReference type="Gene3D" id="3.40.190.10">
    <property type="entry name" value="Periplasmic binding protein-like II"/>
    <property type="match status" value="2"/>
</dbReference>
<keyword evidence="3" id="KW-1003">Cell membrane</keyword>
<dbReference type="SMART" id="SM00062">
    <property type="entry name" value="PBPb"/>
    <property type="match status" value="1"/>
</dbReference>
<evidence type="ECO:0000256" key="8">
    <source>
        <dbReference type="SAM" id="SignalP"/>
    </source>
</evidence>
<organism evidence="10 11">
    <name type="scientific">Periweissella fabaria</name>
    <dbReference type="NCBI Taxonomy" id="546157"/>
    <lineage>
        <taxon>Bacteria</taxon>
        <taxon>Bacillati</taxon>
        <taxon>Bacillota</taxon>
        <taxon>Bacilli</taxon>
        <taxon>Lactobacillales</taxon>
        <taxon>Lactobacillaceae</taxon>
        <taxon>Periweissella</taxon>
    </lineage>
</organism>
<feature type="signal peptide" evidence="8">
    <location>
        <begin position="1"/>
        <end position="31"/>
    </location>
</feature>
<sequence>MMKKHTWLKASWLMVTMLLGLIVFNTTTAHADTKEPHYVITTDTTFAPFEFQGQNGKYVGIDMDMLSAIAKKEHFTYKLVPIAFNSGAQGVLSGQFDAIIAGMTITPERQQVYDFGTPYYKTGIIAAVSPKSGITDLNQLRGKTVALKTGTGSAQYAVSIQKKYGFKVTYFNDSNTMYNAVALGNAAAAFEDDPVMKYAIKNGVKLKIITQPANGGEYGFAVKKGQNKELLAKFNAGYAAIKKDGTYDKIVAKYLGSNEAKFSGDAKENNSIIGLLKQNKNQFISGMIKTLQLTIFGIVFATIFGVLIGVLAVVPNKFAHGFSSTVIYIFRGLPLLVLAFFIYIGLPSLTGTKIPAIAAGLITLTLNEGAYIAAFVAGGLKHVDAGQMEAARSLGLPYWKAMRKVIMPQGIKLMIPSFVNQFIITLKDTSILSAIGIIELTQTGTVIISRNMQGFRVWFIVAMMYLIIITLLTFLAKWADKKFASK</sequence>
<dbReference type="EC" id="4.2.2.-" evidence="10"/>
<keyword evidence="11" id="KW-1185">Reference proteome</keyword>
<dbReference type="PANTHER" id="PTHR30614">
    <property type="entry name" value="MEMBRANE COMPONENT OF AMINO ACID ABC TRANSPORTER"/>
    <property type="match status" value="1"/>
</dbReference>
<comment type="caution">
    <text evidence="10">The sequence shown here is derived from an EMBL/GenBank/DDBJ whole genome shotgun (WGS) entry which is preliminary data.</text>
</comment>
<comment type="similarity">
    <text evidence="7">Belongs to the binding-protein-dependent transport system permease family.</text>
</comment>
<dbReference type="NCBIfam" id="TIGR01726">
    <property type="entry name" value="HEQRo_perm_3TM"/>
    <property type="match status" value="1"/>
</dbReference>
<dbReference type="InterPro" id="IPR001320">
    <property type="entry name" value="Iontro_rcpt_C"/>
</dbReference>
<dbReference type="Pfam" id="PF00497">
    <property type="entry name" value="SBP_bac_3"/>
    <property type="match status" value="1"/>
</dbReference>
<dbReference type="InterPro" id="IPR010065">
    <property type="entry name" value="AA_ABC_transptr_permease_3TM"/>
</dbReference>
<dbReference type="SUPFAM" id="SSF161098">
    <property type="entry name" value="MetI-like"/>
    <property type="match status" value="1"/>
</dbReference>
<accession>A0ABM8Z854</accession>
<dbReference type="InterPro" id="IPR000515">
    <property type="entry name" value="MetI-like"/>
</dbReference>
<evidence type="ECO:0000313" key="10">
    <source>
        <dbReference type="EMBL" id="CAH0417373.1"/>
    </source>
</evidence>
<evidence type="ECO:0000256" key="4">
    <source>
        <dbReference type="ARBA" id="ARBA00022692"/>
    </source>
</evidence>
<name>A0ABM8Z854_9LACO</name>
<evidence type="ECO:0000256" key="7">
    <source>
        <dbReference type="RuleBase" id="RU363032"/>
    </source>
</evidence>
<dbReference type="InterPro" id="IPR001638">
    <property type="entry name" value="Solute-binding_3/MltF_N"/>
</dbReference>
<feature type="transmembrane region" description="Helical" evidence="7">
    <location>
        <begin position="356"/>
        <end position="380"/>
    </location>
</feature>
<protein>
    <submittedName>
        <fullName evidence="10">Membrane-bound lytic murein transglycosylase F</fullName>
        <ecNumber evidence="10">4.2.2.-</ecNumber>
    </submittedName>
</protein>
<evidence type="ECO:0000256" key="3">
    <source>
        <dbReference type="ARBA" id="ARBA00022475"/>
    </source>
</evidence>
<feature type="chain" id="PRO_5047476712" evidence="8">
    <location>
        <begin position="32"/>
        <end position="486"/>
    </location>
</feature>
<keyword evidence="8" id="KW-0732">Signal</keyword>
<reference evidence="10 11" key="1">
    <citation type="submission" date="2021-11" db="EMBL/GenBank/DDBJ databases">
        <authorList>
            <person name="Depoorter E."/>
        </authorList>
    </citation>
    <scope>NUCLEOTIDE SEQUENCE [LARGE SCALE GENOMIC DNA]</scope>
    <source>
        <strain evidence="10 11">LMG 24289</strain>
    </source>
</reference>
<feature type="transmembrane region" description="Helical" evidence="7">
    <location>
        <begin position="293"/>
        <end position="314"/>
    </location>
</feature>
<dbReference type="Pfam" id="PF00528">
    <property type="entry name" value="BPD_transp_1"/>
    <property type="match status" value="1"/>
</dbReference>
<evidence type="ECO:0000256" key="1">
    <source>
        <dbReference type="ARBA" id="ARBA00004651"/>
    </source>
</evidence>
<dbReference type="SUPFAM" id="SSF53850">
    <property type="entry name" value="Periplasmic binding protein-like II"/>
    <property type="match status" value="1"/>
</dbReference>
<evidence type="ECO:0000256" key="2">
    <source>
        <dbReference type="ARBA" id="ARBA00022448"/>
    </source>
</evidence>
<keyword evidence="6 7" id="KW-0472">Membrane</keyword>
<gene>
    <name evidence="10" type="primary">mltF_3</name>
    <name evidence="10" type="ORF">WFA24289_01708</name>
</gene>
<keyword evidence="10" id="KW-0456">Lyase</keyword>
<evidence type="ECO:0000256" key="5">
    <source>
        <dbReference type="ARBA" id="ARBA00022989"/>
    </source>
</evidence>
<feature type="transmembrane region" description="Helical" evidence="7">
    <location>
        <begin position="457"/>
        <end position="476"/>
    </location>
</feature>
<dbReference type="InterPro" id="IPR035906">
    <property type="entry name" value="MetI-like_sf"/>
</dbReference>
<dbReference type="CDD" id="cd06261">
    <property type="entry name" value="TM_PBP2"/>
    <property type="match status" value="1"/>
</dbReference>
<keyword evidence="5 7" id="KW-1133">Transmembrane helix</keyword>
<evidence type="ECO:0000259" key="9">
    <source>
        <dbReference type="PROSITE" id="PS50928"/>
    </source>
</evidence>
<comment type="subcellular location">
    <subcellularLocation>
        <location evidence="1 7">Cell membrane</location>
        <topology evidence="1 7">Multi-pass membrane protein</topology>
    </subcellularLocation>
</comment>
<dbReference type="PANTHER" id="PTHR30614:SF46">
    <property type="entry name" value="ABC TRANSPORTER MEMBRANE SPANNING PERMEASE-GLUTAMINE TRANSPORT"/>
    <property type="match status" value="1"/>
</dbReference>
<dbReference type="Proteomes" id="UP000789707">
    <property type="component" value="Unassembled WGS sequence"/>
</dbReference>
<dbReference type="PROSITE" id="PS50928">
    <property type="entry name" value="ABC_TM1"/>
    <property type="match status" value="1"/>
</dbReference>
<evidence type="ECO:0000313" key="11">
    <source>
        <dbReference type="Proteomes" id="UP000789707"/>
    </source>
</evidence>